<name>A0ABQ4MR63_9BACL</name>
<organism evidence="1 2">
    <name type="scientific">Paenibacillus woosongensis</name>
    <dbReference type="NCBI Taxonomy" id="307580"/>
    <lineage>
        <taxon>Bacteria</taxon>
        <taxon>Bacillati</taxon>
        <taxon>Bacillota</taxon>
        <taxon>Bacilli</taxon>
        <taxon>Bacillales</taxon>
        <taxon>Paenibacillaceae</taxon>
        <taxon>Paenibacillus</taxon>
    </lineage>
</organism>
<protein>
    <submittedName>
        <fullName evidence="1">Uncharacterized protein</fullName>
    </submittedName>
</protein>
<gene>
    <name evidence="1" type="ORF">J15TS10_17090</name>
</gene>
<proteinExistence type="predicted"/>
<comment type="caution">
    <text evidence="1">The sequence shown here is derived from an EMBL/GenBank/DDBJ whole genome shotgun (WGS) entry which is preliminary data.</text>
</comment>
<evidence type="ECO:0000313" key="2">
    <source>
        <dbReference type="Proteomes" id="UP000681290"/>
    </source>
</evidence>
<sequence>MEEKSKVTKRELVQLLDMELDFDQAVFKNFSGEDFSSSDEYLSISGIKKIVELLIPKTTWTKEDFTRKNSEISISGTETDKSGNTQLIISLDDVTHSFTTTSDAVSQLFTPFKMNQYAKFLLENSDEHLELLLENFGYWFKVTHPDDPVLIRTVIEDGNRIVRCFATPSYRPIDNHALLYIAVWALEKLPTTFRLILSRIDHSSMKLEFVSEEEISLDGIGKLSYGFTLVNSESKEKTVGFYPTFDLINMDGTSTTLIMDKPITIVHRGRSLNPIIERLQEVNDIRHHLDWVIEVIKIANKAKIDDVFAFKVQQAIIKIVGVREFEKFSNKFTEISSNNTFNLLQFFGRLNEMNVSDEDEAIKVKVMFWKFLENYKKSKD</sequence>
<evidence type="ECO:0000313" key="1">
    <source>
        <dbReference type="EMBL" id="GIP57895.1"/>
    </source>
</evidence>
<reference evidence="1 2" key="1">
    <citation type="submission" date="2021-03" db="EMBL/GenBank/DDBJ databases">
        <title>Antimicrobial resistance genes in bacteria isolated from Japanese honey, and their potential for conferring macrolide and lincosamide resistance in the American foulbrood pathogen Paenibacillus larvae.</title>
        <authorList>
            <person name="Okamoto M."/>
            <person name="Kumagai M."/>
            <person name="Kanamori H."/>
            <person name="Takamatsu D."/>
        </authorList>
    </citation>
    <scope>NUCLEOTIDE SEQUENCE [LARGE SCALE GENOMIC DNA]</scope>
    <source>
        <strain evidence="1 2">J15TS10</strain>
    </source>
</reference>
<dbReference type="Proteomes" id="UP000681290">
    <property type="component" value="Unassembled WGS sequence"/>
</dbReference>
<dbReference type="EMBL" id="BOSM01000002">
    <property type="protein sequence ID" value="GIP57895.1"/>
    <property type="molecule type" value="Genomic_DNA"/>
</dbReference>
<keyword evidence="2" id="KW-1185">Reference proteome</keyword>
<dbReference type="RefSeq" id="WP_213590387.1">
    <property type="nucleotide sequence ID" value="NZ_BOSM01000002.1"/>
</dbReference>
<accession>A0ABQ4MR63</accession>